<dbReference type="PANTHER" id="PTHR12433">
    <property type="entry name" value="MEDIATOR OF RNA POLYMERASE II TRANSCRIPTION SUBUNIT 25"/>
    <property type="match status" value="1"/>
</dbReference>
<accession>A0AAN9QZI5</accession>
<keyword evidence="3" id="KW-1185">Reference proteome</keyword>
<feature type="region of interest" description="Disordered" evidence="1">
    <location>
        <begin position="1"/>
        <end position="32"/>
    </location>
</feature>
<evidence type="ECO:0000256" key="1">
    <source>
        <dbReference type="SAM" id="MobiDB-lite"/>
    </source>
</evidence>
<dbReference type="GO" id="GO:0005667">
    <property type="term" value="C:transcription regulator complex"/>
    <property type="evidence" value="ECO:0007669"/>
    <property type="project" value="TreeGrafter"/>
</dbReference>
<feature type="compositionally biased region" description="Polar residues" evidence="1">
    <location>
        <begin position="1"/>
        <end position="21"/>
    </location>
</feature>
<organism evidence="2 3">
    <name type="scientific">Phaseolus coccineus</name>
    <name type="common">Scarlet runner bean</name>
    <name type="synonym">Phaseolus multiflorus</name>
    <dbReference type="NCBI Taxonomy" id="3886"/>
    <lineage>
        <taxon>Eukaryota</taxon>
        <taxon>Viridiplantae</taxon>
        <taxon>Streptophyta</taxon>
        <taxon>Embryophyta</taxon>
        <taxon>Tracheophyta</taxon>
        <taxon>Spermatophyta</taxon>
        <taxon>Magnoliopsida</taxon>
        <taxon>eudicotyledons</taxon>
        <taxon>Gunneridae</taxon>
        <taxon>Pentapetalae</taxon>
        <taxon>rosids</taxon>
        <taxon>fabids</taxon>
        <taxon>Fabales</taxon>
        <taxon>Fabaceae</taxon>
        <taxon>Papilionoideae</taxon>
        <taxon>50 kb inversion clade</taxon>
        <taxon>NPAAA clade</taxon>
        <taxon>indigoferoid/millettioid clade</taxon>
        <taxon>Phaseoleae</taxon>
        <taxon>Phaseolus</taxon>
    </lineage>
</organism>
<gene>
    <name evidence="2" type="ORF">VNO80_23242</name>
</gene>
<sequence>MDMGKQSIQGFQNESASTVPQVTPPANEMNGVSLSSLLPRTEYEEMMAFLSEENDNCEQDEARKKSKTSVTTLEEEDSLAYLFQLDQPFSVEEILEQEETLASKAQVGGSSSSHVPRDVAEQSVMTNTGSSQRMNISISPEMIVSNACTSTFGESSSSGLLQQLGANMGAVNSIFSSDNCSNSSLSLPENNPKFWPAGSSALYPPQAATSFADSIFPKTTGNSFTQFESPSFPVHPYDCATGASATGVVGNQFLSPSLVNPYAGPGAGSGTGANNLDGNSLTPFQSPSLVHPYAGPSVGSGAVANNLDGNLLNQFQSPSLPLHSYVGPSAGPSRTPVVGTALTQQQSSSFPVHPYGSASGGGFACATASADASGFAGAANANADPDADANASHQQFTRDHGLEMNPLAAPSAMGANTWASPVPMRPQYNQIQFFSRQPFLRDFKDFELAWEGSLVEEVYPYRNLFNQAKAWKKSMSPINVTEWSSTLKVVLYVPRQAVINTMRIYGGPIDYIFFEATQFADLDLYSYLMSEKLYAKIALPSHTLILFTTESKHCFLGSVFKGDTVIVEHL</sequence>
<dbReference type="AlphaFoldDB" id="A0AAN9QZI5"/>
<dbReference type="GO" id="GO:0045944">
    <property type="term" value="P:positive regulation of transcription by RNA polymerase II"/>
    <property type="evidence" value="ECO:0007669"/>
    <property type="project" value="TreeGrafter"/>
</dbReference>
<dbReference type="PANTHER" id="PTHR12433:SF12">
    <property type="entry name" value="MEDIATOR OF RNA POLYMERASE II TRANSCRIPTION SUBUNIT 25"/>
    <property type="match status" value="1"/>
</dbReference>
<dbReference type="Proteomes" id="UP001374584">
    <property type="component" value="Unassembled WGS sequence"/>
</dbReference>
<evidence type="ECO:0000313" key="3">
    <source>
        <dbReference type="Proteomes" id="UP001374584"/>
    </source>
</evidence>
<feature type="region of interest" description="Disordered" evidence="1">
    <location>
        <begin position="52"/>
        <end position="71"/>
    </location>
</feature>
<reference evidence="2 3" key="1">
    <citation type="submission" date="2024-01" db="EMBL/GenBank/DDBJ databases">
        <title>The genomes of 5 underutilized Papilionoideae crops provide insights into root nodulation and disease resistanc.</title>
        <authorList>
            <person name="Jiang F."/>
        </authorList>
    </citation>
    <scope>NUCLEOTIDE SEQUENCE [LARGE SCALE GENOMIC DNA]</scope>
    <source>
        <strain evidence="2">JINMINGXINNONG_FW02</strain>
        <tissue evidence="2">Leaves</tissue>
    </source>
</reference>
<name>A0AAN9QZI5_PHACN</name>
<proteinExistence type="predicted"/>
<comment type="caution">
    <text evidence="2">The sequence shown here is derived from an EMBL/GenBank/DDBJ whole genome shotgun (WGS) entry which is preliminary data.</text>
</comment>
<dbReference type="GO" id="GO:0016592">
    <property type="term" value="C:mediator complex"/>
    <property type="evidence" value="ECO:0007669"/>
    <property type="project" value="TreeGrafter"/>
</dbReference>
<dbReference type="EMBL" id="JAYMYR010000008">
    <property type="protein sequence ID" value="KAK7348648.1"/>
    <property type="molecule type" value="Genomic_DNA"/>
</dbReference>
<protein>
    <submittedName>
        <fullName evidence="2">Uncharacterized protein</fullName>
    </submittedName>
</protein>
<evidence type="ECO:0000313" key="2">
    <source>
        <dbReference type="EMBL" id="KAK7348648.1"/>
    </source>
</evidence>